<evidence type="ECO:0000256" key="7">
    <source>
        <dbReference type="ARBA" id="ARBA00023053"/>
    </source>
</evidence>
<keyword evidence="7" id="KW-0915">Sodium</keyword>
<keyword evidence="5 12" id="KW-0812">Transmembrane</keyword>
<evidence type="ECO:0000256" key="2">
    <source>
        <dbReference type="ARBA" id="ARBA00007193"/>
    </source>
</evidence>
<dbReference type="InterPro" id="IPR001873">
    <property type="entry name" value="ENaC"/>
</dbReference>
<keyword evidence="8 12" id="KW-0406">Ion transport</keyword>
<keyword evidence="4 12" id="KW-0894">Sodium channel</keyword>
<keyword evidence="10 12" id="KW-0739">Sodium transport</keyword>
<name>A0A2J7Q472_9NEOP</name>
<dbReference type="OrthoDB" id="5874059at2759"/>
<dbReference type="Gene3D" id="1.10.287.820">
    <property type="entry name" value="Acid-sensing ion channel domain"/>
    <property type="match status" value="1"/>
</dbReference>
<keyword evidence="9" id="KW-0472">Membrane</keyword>
<evidence type="ECO:0000256" key="1">
    <source>
        <dbReference type="ARBA" id="ARBA00004141"/>
    </source>
</evidence>
<evidence type="ECO:0000313" key="13">
    <source>
        <dbReference type="EMBL" id="PNF23365.1"/>
    </source>
</evidence>
<comment type="subcellular location">
    <subcellularLocation>
        <location evidence="1">Membrane</location>
        <topology evidence="1">Multi-pass membrane protein</topology>
    </subcellularLocation>
</comment>
<evidence type="ECO:0000313" key="14">
    <source>
        <dbReference type="Proteomes" id="UP000235965"/>
    </source>
</evidence>
<sequence>MIHHPKAPPESGKSIYMPEKIASTFAVKISPVVTECSPEVRGLDMSIRNCMFPDEHHIKYFKTYTLQGCLIECRMNWLISKCRCHPYFYDFEQANLRVYNPPPGYQKLNSENASAVLNCSDCLPPCHDNTFLVDYDMVPDTDPTTKESTGHIDVFYKEMGAIKYRRERAFTLMQLIG</sequence>
<dbReference type="AlphaFoldDB" id="A0A2J7Q472"/>
<evidence type="ECO:0000256" key="12">
    <source>
        <dbReference type="RuleBase" id="RU000679"/>
    </source>
</evidence>
<keyword evidence="14" id="KW-1185">Reference proteome</keyword>
<dbReference type="Pfam" id="PF00858">
    <property type="entry name" value="ASC"/>
    <property type="match status" value="1"/>
</dbReference>
<gene>
    <name evidence="13" type="ORF">B7P43_G13172</name>
</gene>
<dbReference type="PANTHER" id="PTHR11690:SF288">
    <property type="entry name" value="AMILORIDE-SENSITIVE NA+ CHANNEL-RELATED"/>
    <property type="match status" value="1"/>
</dbReference>
<evidence type="ECO:0000256" key="9">
    <source>
        <dbReference type="ARBA" id="ARBA00023136"/>
    </source>
</evidence>
<dbReference type="EMBL" id="NEVH01018390">
    <property type="protein sequence ID" value="PNF23365.1"/>
    <property type="molecule type" value="Genomic_DNA"/>
</dbReference>
<evidence type="ECO:0000256" key="8">
    <source>
        <dbReference type="ARBA" id="ARBA00023065"/>
    </source>
</evidence>
<keyword evidence="11 12" id="KW-0407">Ion channel</keyword>
<evidence type="ECO:0000256" key="4">
    <source>
        <dbReference type="ARBA" id="ARBA00022461"/>
    </source>
</evidence>
<dbReference type="GO" id="GO:0005886">
    <property type="term" value="C:plasma membrane"/>
    <property type="evidence" value="ECO:0007669"/>
    <property type="project" value="TreeGrafter"/>
</dbReference>
<keyword evidence="6" id="KW-1133">Transmembrane helix</keyword>
<dbReference type="InParanoid" id="A0A2J7Q472"/>
<proteinExistence type="inferred from homology"/>
<dbReference type="STRING" id="105785.A0A2J7Q472"/>
<protein>
    <submittedName>
        <fullName evidence="13">Uncharacterized protein</fullName>
    </submittedName>
</protein>
<evidence type="ECO:0000256" key="5">
    <source>
        <dbReference type="ARBA" id="ARBA00022692"/>
    </source>
</evidence>
<accession>A0A2J7Q472</accession>
<dbReference type="Proteomes" id="UP000235965">
    <property type="component" value="Unassembled WGS sequence"/>
</dbReference>
<evidence type="ECO:0000256" key="10">
    <source>
        <dbReference type="ARBA" id="ARBA00023201"/>
    </source>
</evidence>
<comment type="similarity">
    <text evidence="2 12">Belongs to the amiloride-sensitive sodium channel (TC 1.A.6) family.</text>
</comment>
<evidence type="ECO:0000256" key="11">
    <source>
        <dbReference type="ARBA" id="ARBA00023303"/>
    </source>
</evidence>
<dbReference type="PANTHER" id="PTHR11690">
    <property type="entry name" value="AMILORIDE-SENSITIVE SODIUM CHANNEL-RELATED"/>
    <property type="match status" value="1"/>
</dbReference>
<keyword evidence="3 12" id="KW-0813">Transport</keyword>
<comment type="caution">
    <text evidence="13">The sequence shown here is derived from an EMBL/GenBank/DDBJ whole genome shotgun (WGS) entry which is preliminary data.</text>
</comment>
<dbReference type="GO" id="GO:0015280">
    <property type="term" value="F:ligand-gated sodium channel activity"/>
    <property type="evidence" value="ECO:0007669"/>
    <property type="project" value="TreeGrafter"/>
</dbReference>
<evidence type="ECO:0000256" key="3">
    <source>
        <dbReference type="ARBA" id="ARBA00022448"/>
    </source>
</evidence>
<evidence type="ECO:0000256" key="6">
    <source>
        <dbReference type="ARBA" id="ARBA00022989"/>
    </source>
</evidence>
<organism evidence="13 14">
    <name type="scientific">Cryptotermes secundus</name>
    <dbReference type="NCBI Taxonomy" id="105785"/>
    <lineage>
        <taxon>Eukaryota</taxon>
        <taxon>Metazoa</taxon>
        <taxon>Ecdysozoa</taxon>
        <taxon>Arthropoda</taxon>
        <taxon>Hexapoda</taxon>
        <taxon>Insecta</taxon>
        <taxon>Pterygota</taxon>
        <taxon>Neoptera</taxon>
        <taxon>Polyneoptera</taxon>
        <taxon>Dictyoptera</taxon>
        <taxon>Blattodea</taxon>
        <taxon>Blattoidea</taxon>
        <taxon>Termitoidae</taxon>
        <taxon>Kalotermitidae</taxon>
        <taxon>Cryptotermitinae</taxon>
        <taxon>Cryptotermes</taxon>
    </lineage>
</organism>
<reference evidence="13 14" key="1">
    <citation type="submission" date="2017-12" db="EMBL/GenBank/DDBJ databases">
        <title>Hemimetabolous genomes reveal molecular basis of termite eusociality.</title>
        <authorList>
            <person name="Harrison M.C."/>
            <person name="Jongepier E."/>
            <person name="Robertson H.M."/>
            <person name="Arning N."/>
            <person name="Bitard-Feildel T."/>
            <person name="Chao H."/>
            <person name="Childers C.P."/>
            <person name="Dinh H."/>
            <person name="Doddapaneni H."/>
            <person name="Dugan S."/>
            <person name="Gowin J."/>
            <person name="Greiner C."/>
            <person name="Han Y."/>
            <person name="Hu H."/>
            <person name="Hughes D.S.T."/>
            <person name="Huylmans A.-K."/>
            <person name="Kemena C."/>
            <person name="Kremer L.P.M."/>
            <person name="Lee S.L."/>
            <person name="Lopez-Ezquerra A."/>
            <person name="Mallet L."/>
            <person name="Monroy-Kuhn J.M."/>
            <person name="Moser A."/>
            <person name="Murali S.C."/>
            <person name="Muzny D.M."/>
            <person name="Otani S."/>
            <person name="Piulachs M.-D."/>
            <person name="Poelchau M."/>
            <person name="Qu J."/>
            <person name="Schaub F."/>
            <person name="Wada-Katsumata A."/>
            <person name="Worley K.C."/>
            <person name="Xie Q."/>
            <person name="Ylla G."/>
            <person name="Poulsen M."/>
            <person name="Gibbs R.A."/>
            <person name="Schal C."/>
            <person name="Richards S."/>
            <person name="Belles X."/>
            <person name="Korb J."/>
            <person name="Bornberg-Bauer E."/>
        </authorList>
    </citation>
    <scope>NUCLEOTIDE SEQUENCE [LARGE SCALE GENOMIC DNA]</scope>
    <source>
        <tissue evidence="13">Whole body</tissue>
    </source>
</reference>